<comment type="caution">
    <text evidence="2">The sequence shown here is derived from an EMBL/GenBank/DDBJ whole genome shotgun (WGS) entry which is preliminary data.</text>
</comment>
<dbReference type="InterPro" id="IPR011322">
    <property type="entry name" value="N-reg_PII-like_a/b"/>
</dbReference>
<keyword evidence="3" id="KW-1185">Reference proteome</keyword>
<accession>A0ABR9WZ89</accession>
<dbReference type="PANTHER" id="PTHR23419">
    <property type="entry name" value="DIVALENT CATION TOLERANCE CUTA-RELATED"/>
    <property type="match status" value="1"/>
</dbReference>
<dbReference type="PANTHER" id="PTHR23419:SF8">
    <property type="entry name" value="FI09726P"/>
    <property type="match status" value="1"/>
</dbReference>
<dbReference type="Pfam" id="PF03091">
    <property type="entry name" value="CutA1"/>
    <property type="match status" value="1"/>
</dbReference>
<dbReference type="SUPFAM" id="SSF54913">
    <property type="entry name" value="GlnB-like"/>
    <property type="match status" value="1"/>
</dbReference>
<dbReference type="InterPro" id="IPR004323">
    <property type="entry name" value="Ion_tolerance_CutA"/>
</dbReference>
<evidence type="ECO:0000313" key="2">
    <source>
        <dbReference type="EMBL" id="MBE9636614.1"/>
    </source>
</evidence>
<dbReference type="InterPro" id="IPR015867">
    <property type="entry name" value="N-reg_PII/ATP_PRibTrfase_C"/>
</dbReference>
<proteinExistence type="inferred from homology"/>
<comment type="similarity">
    <text evidence="1">Belongs to the CutA family.</text>
</comment>
<name>A0ABR9WZ89_9RHOB</name>
<dbReference type="RefSeq" id="WP_194133938.1">
    <property type="nucleotide sequence ID" value="NZ_JADFFK010000004.1"/>
</dbReference>
<evidence type="ECO:0000313" key="3">
    <source>
        <dbReference type="Proteomes" id="UP000607796"/>
    </source>
</evidence>
<organism evidence="2 3">
    <name type="scientific">Salipiger mangrovisoli</name>
    <dbReference type="NCBI Taxonomy" id="2865933"/>
    <lineage>
        <taxon>Bacteria</taxon>
        <taxon>Pseudomonadati</taxon>
        <taxon>Pseudomonadota</taxon>
        <taxon>Alphaproteobacteria</taxon>
        <taxon>Rhodobacterales</taxon>
        <taxon>Roseobacteraceae</taxon>
        <taxon>Salipiger</taxon>
    </lineage>
</organism>
<reference evidence="2 3" key="1">
    <citation type="journal article" date="2021" name="Int. J. Syst. Evol. Microbiol.">
        <title>Salipiger mangrovisoli sp. nov., isolated from mangrove soil and the proposal for the reclassification of Paraphaeobacter pallidus as Salipiger pallidus comb. nov.</title>
        <authorList>
            <person name="Du J."/>
            <person name="Liu Y."/>
            <person name="Pei T."/>
            <person name="Deng M.R."/>
            <person name="Zhu H."/>
        </authorList>
    </citation>
    <scope>NUCLEOTIDE SEQUENCE [LARGE SCALE GENOMIC DNA]</scope>
    <source>
        <strain evidence="2 3">6D45A</strain>
    </source>
</reference>
<gene>
    <name evidence="2" type="ORF">IQ782_07180</name>
</gene>
<protein>
    <submittedName>
        <fullName evidence="2">Divalent-cation tolerance protein CutA</fullName>
    </submittedName>
</protein>
<sequence>MQLLILLTNCPDEASADRIAEAAVTSRLAAATNRFAPIASLYHWKGQLCRGREVPLLLKTRPDLAEPLVALIRAHHPYETPAILRQPVDGNSDYIAWLAAETRPAGIESP</sequence>
<dbReference type="EMBL" id="JADFFK010000004">
    <property type="protein sequence ID" value="MBE9636614.1"/>
    <property type="molecule type" value="Genomic_DNA"/>
</dbReference>
<evidence type="ECO:0000256" key="1">
    <source>
        <dbReference type="ARBA" id="ARBA00010169"/>
    </source>
</evidence>
<dbReference type="Gene3D" id="3.30.70.120">
    <property type="match status" value="1"/>
</dbReference>
<dbReference type="Proteomes" id="UP000607796">
    <property type="component" value="Unassembled WGS sequence"/>
</dbReference>